<dbReference type="InterPro" id="IPR018775">
    <property type="entry name" value="RlaP"/>
</dbReference>
<protein>
    <submittedName>
        <fullName evidence="1">Nucleotidyltransferase domain-containing protein</fullName>
    </submittedName>
</protein>
<dbReference type="EMBL" id="JAYGIL010000003">
    <property type="protein sequence ID" value="MEA5401968.1"/>
    <property type="molecule type" value="Genomic_DNA"/>
</dbReference>
<dbReference type="PANTHER" id="PTHR34817">
    <property type="entry name" value="NUCLEOTIDYLTRANSFERASE"/>
    <property type="match status" value="1"/>
</dbReference>
<gene>
    <name evidence="1" type="ORF">VB776_03500</name>
</gene>
<keyword evidence="2" id="KW-1185">Reference proteome</keyword>
<name>A0ABU5S0G7_9BACT</name>
<dbReference type="PANTHER" id="PTHR34817:SF1">
    <property type="entry name" value="NUCLEOTIDYLTRANSFERASE"/>
    <property type="match status" value="1"/>
</dbReference>
<evidence type="ECO:0000313" key="2">
    <source>
        <dbReference type="Proteomes" id="UP001303899"/>
    </source>
</evidence>
<dbReference type="Proteomes" id="UP001303899">
    <property type="component" value="Unassembled WGS sequence"/>
</dbReference>
<accession>A0ABU5S0G7</accession>
<sequence length="346" mass="40335">MNTTTLFKTIVGSQAYGTNTVNSDIDYKGVYAQSTKDLIGFNYLEQIELSKDECYYEVRRYLQLLQSANPTMLELLFMPEDCIIEKHPAFDLIIRQRHKFLTKKCLHSFGGYAIAQIKKAKGLQKKMNWEHEKVKRKSPYDFCYVYENGKTIPLLTYLAINQLDENQCGLVALNHFKDCFSLYYDALNCLGYHGIVAEKSNALKLSSIPKEENPLTILYYNQEGYSAHCREYKQYNEWLTKRNTQRYVDINNHGQQIDGKNLLHCRRLLDIAFEIAMEGTIHVRRPNAKELLKIRHGEIDLEAFIEQAEYEIEQLHQLFDTCTLPNDIETLFVNSLLLEVREAVNL</sequence>
<organism evidence="1 2">
    <name type="scientific">Arcicella gelida</name>
    <dbReference type="NCBI Taxonomy" id="2984195"/>
    <lineage>
        <taxon>Bacteria</taxon>
        <taxon>Pseudomonadati</taxon>
        <taxon>Bacteroidota</taxon>
        <taxon>Cytophagia</taxon>
        <taxon>Cytophagales</taxon>
        <taxon>Flectobacillaceae</taxon>
        <taxon>Arcicella</taxon>
    </lineage>
</organism>
<dbReference type="RefSeq" id="WP_323326074.1">
    <property type="nucleotide sequence ID" value="NZ_JAYGIL010000003.1"/>
</dbReference>
<comment type="caution">
    <text evidence="1">The sequence shown here is derived from an EMBL/GenBank/DDBJ whole genome shotgun (WGS) entry which is preliminary data.</text>
</comment>
<evidence type="ECO:0000313" key="1">
    <source>
        <dbReference type="EMBL" id="MEA5401968.1"/>
    </source>
</evidence>
<reference evidence="1 2" key="1">
    <citation type="submission" date="2023-12" db="EMBL/GenBank/DDBJ databases">
        <title>Novel species of the genus Arcicella isolated from rivers.</title>
        <authorList>
            <person name="Lu H."/>
        </authorList>
    </citation>
    <scope>NUCLEOTIDE SEQUENCE [LARGE SCALE GENOMIC DNA]</scope>
    <source>
        <strain evidence="1 2">DC2W</strain>
    </source>
</reference>
<dbReference type="Pfam" id="PF10127">
    <property type="entry name" value="RlaP"/>
    <property type="match status" value="1"/>
</dbReference>
<proteinExistence type="predicted"/>